<dbReference type="PANTHER" id="PTHR11319:SF35">
    <property type="entry name" value="OUTER MEMBRANE PROTEIN PMPC-RELATED"/>
    <property type="match status" value="1"/>
</dbReference>
<reference evidence="1" key="1">
    <citation type="submission" date="2021-01" db="EMBL/GenBank/DDBJ databases">
        <authorList>
            <consortium name="Genoscope - CEA"/>
            <person name="William W."/>
        </authorList>
    </citation>
    <scope>NUCLEOTIDE SEQUENCE</scope>
</reference>
<proteinExistence type="predicted"/>
<keyword evidence="2" id="KW-1185">Reference proteome</keyword>
<comment type="caution">
    <text evidence="1">The sequence shown here is derived from an EMBL/GenBank/DDBJ whole genome shotgun (WGS) entry which is preliminary data.</text>
</comment>
<evidence type="ECO:0000313" key="2">
    <source>
        <dbReference type="Proteomes" id="UP000692954"/>
    </source>
</evidence>
<dbReference type="OrthoDB" id="77931at2759"/>
<evidence type="ECO:0000313" key="1">
    <source>
        <dbReference type="EMBL" id="CAD8105616.1"/>
    </source>
</evidence>
<accession>A0A8S1PR97</accession>
<dbReference type="EMBL" id="CAJJDN010000085">
    <property type="protein sequence ID" value="CAD8105616.1"/>
    <property type="molecule type" value="Genomic_DNA"/>
</dbReference>
<sequence length="201" mass="24139">MHSLKQEIKFRIISQLYTILSQNEVKKQITQLYQVVKYQQIMNYTILNCRNMYLTQRRFQQYLKIVGMKNNIALQIQPKKFMIFKLHQLQILNYQILLHMIQIKINLIQVQQNEGKFEILIEGKTNNQDNILSYKMRVNSFLCQFDEFYTSGSCQSDQGFYSKPYKNTKCSIFDKTKFDAITANQIQLKVGYWRQNHISDY</sequence>
<organism evidence="1 2">
    <name type="scientific">Paramecium sonneborni</name>
    <dbReference type="NCBI Taxonomy" id="65129"/>
    <lineage>
        <taxon>Eukaryota</taxon>
        <taxon>Sar</taxon>
        <taxon>Alveolata</taxon>
        <taxon>Ciliophora</taxon>
        <taxon>Intramacronucleata</taxon>
        <taxon>Oligohymenophorea</taxon>
        <taxon>Peniculida</taxon>
        <taxon>Parameciidae</taxon>
        <taxon>Paramecium</taxon>
    </lineage>
</organism>
<name>A0A8S1PR97_9CILI</name>
<gene>
    <name evidence="1" type="ORF">PSON_ATCC_30995.1.T0850013</name>
</gene>
<dbReference type="Proteomes" id="UP000692954">
    <property type="component" value="Unassembled WGS sequence"/>
</dbReference>
<dbReference type="AlphaFoldDB" id="A0A8S1PR97"/>
<protein>
    <submittedName>
        <fullName evidence="1">Uncharacterized protein</fullName>
    </submittedName>
</protein>
<dbReference type="PANTHER" id="PTHR11319">
    <property type="entry name" value="G PROTEIN-COUPLED RECEPTOR-RELATED"/>
    <property type="match status" value="1"/>
</dbReference>